<gene>
    <name evidence="1" type="ORF">C667_16584</name>
</gene>
<comment type="caution">
    <text evidence="1">The sequence shown here is derived from an EMBL/GenBank/DDBJ whole genome shotgun (WGS) entry which is preliminary data.</text>
</comment>
<evidence type="ECO:0000313" key="2">
    <source>
        <dbReference type="Proteomes" id="UP000013047"/>
    </source>
</evidence>
<accession>N6YNS7</accession>
<name>N6YNS7_9RHOO</name>
<dbReference type="OrthoDB" id="5297053at2"/>
<evidence type="ECO:0000313" key="1">
    <source>
        <dbReference type="EMBL" id="ENO95926.1"/>
    </source>
</evidence>
<keyword evidence="2" id="KW-1185">Reference proteome</keyword>
<dbReference type="Proteomes" id="UP000013047">
    <property type="component" value="Unassembled WGS sequence"/>
</dbReference>
<organism evidence="1 2">
    <name type="scientific">Thauera phenylacetica B4P</name>
    <dbReference type="NCBI Taxonomy" id="1234382"/>
    <lineage>
        <taxon>Bacteria</taxon>
        <taxon>Pseudomonadati</taxon>
        <taxon>Pseudomonadota</taxon>
        <taxon>Betaproteobacteria</taxon>
        <taxon>Rhodocyclales</taxon>
        <taxon>Zoogloeaceae</taxon>
        <taxon>Thauera</taxon>
    </lineage>
</organism>
<dbReference type="RefSeq" id="WP_004369898.1">
    <property type="nucleotide sequence ID" value="NZ_AMXF01000156.1"/>
</dbReference>
<proteinExistence type="predicted"/>
<sequence>MKTPKLLPWYARKAGVSIERAETLWRKAVREATAETGWVGNAEYWGAAMDHLVRLLEEERITLCAPRVQSYVRTQNRMWRLPLIAMEDLFSAFHTSWQRQHGADHRRAA</sequence>
<reference evidence="1 2" key="1">
    <citation type="submission" date="2012-09" db="EMBL/GenBank/DDBJ databases">
        <title>Draft Genome Sequences of 6 Strains from Genus Thauera.</title>
        <authorList>
            <person name="Liu B."/>
            <person name="Shapleigh J.P."/>
            <person name="Frostegard A.H."/>
        </authorList>
    </citation>
    <scope>NUCLEOTIDE SEQUENCE [LARGE SCALE GENOMIC DNA]</scope>
    <source>
        <strain evidence="1 2">B4P</strain>
    </source>
</reference>
<protein>
    <submittedName>
        <fullName evidence="1">Uncharacterized protein</fullName>
    </submittedName>
</protein>
<dbReference type="AlphaFoldDB" id="N6YNS7"/>
<dbReference type="EMBL" id="AMXF01000156">
    <property type="protein sequence ID" value="ENO95926.1"/>
    <property type="molecule type" value="Genomic_DNA"/>
</dbReference>